<dbReference type="AlphaFoldDB" id="E8U4F8"/>
<keyword evidence="1 4" id="KW-0808">Transferase</keyword>
<feature type="domain" description="Phospholipid/glycerol acyltransferase" evidence="3">
    <location>
        <begin position="50"/>
        <end position="160"/>
    </location>
</feature>
<dbReference type="eggNOG" id="COG0204">
    <property type="taxonomic scope" value="Bacteria"/>
</dbReference>
<reference evidence="5" key="2">
    <citation type="submission" date="2011-01" db="EMBL/GenBank/DDBJ databases">
        <title>The complete genome of Deinococcus maricopensis DSM 21211.</title>
        <authorList>
            <consortium name="US DOE Joint Genome Institute (JGI-PGF)"/>
            <person name="Lucas S."/>
            <person name="Copeland A."/>
            <person name="Lapidus A."/>
            <person name="Goodwin L."/>
            <person name="Pitluck S."/>
            <person name="Kyrpides N."/>
            <person name="Mavromatis K."/>
            <person name="Pagani I."/>
            <person name="Ivanova N."/>
            <person name="Ovchinnikova G."/>
            <person name="Zeytun A."/>
            <person name="Detter J.C."/>
            <person name="Han C."/>
            <person name="Land M."/>
            <person name="Hauser L."/>
            <person name="Markowitz V."/>
            <person name="Cheng J.-F."/>
            <person name="Hugenholtz P."/>
            <person name="Woyke T."/>
            <person name="Wu D."/>
            <person name="Pukall R."/>
            <person name="Gehrich-Schroeter G."/>
            <person name="Brambilla E."/>
            <person name="Klenk H.-P."/>
            <person name="Eisen J.A."/>
        </authorList>
    </citation>
    <scope>NUCLEOTIDE SEQUENCE [LARGE SCALE GENOMIC DNA]</scope>
    <source>
        <strain evidence="5">DSM 21211 / LMG 22137 / NRRL B-23946 / LB-34</strain>
    </source>
</reference>
<dbReference type="SUPFAM" id="SSF69593">
    <property type="entry name" value="Glycerol-3-phosphate (1)-acyltransferase"/>
    <property type="match status" value="1"/>
</dbReference>
<sequence>MTAPAPKDAGIIPINPFLYNLVVFATSIPMHLQGRLRVEGLEHVPLSGRVIIAGNHVTALDPFVIANAIPRPRRIQFMAKKEIFRNPIIGGIVRGGGSFPVDRQSNDVGAIRNAIKVLNAEGMLGIFPEGTRGGGEMNGGVALIALRGKAPIVPVGLRLHRRVWTVRFGPPLPPQGTIKTLTAELGEAIQQLVTA</sequence>
<dbReference type="GO" id="GO:0003841">
    <property type="term" value="F:1-acylglycerol-3-phosphate O-acyltransferase activity"/>
    <property type="evidence" value="ECO:0007669"/>
    <property type="project" value="TreeGrafter"/>
</dbReference>
<dbReference type="STRING" id="709986.Deima_3195"/>
<proteinExistence type="predicted"/>
<dbReference type="KEGG" id="dmr:Deima_3195"/>
<accession>E8U4F8</accession>
<evidence type="ECO:0000259" key="3">
    <source>
        <dbReference type="SMART" id="SM00563"/>
    </source>
</evidence>
<dbReference type="RefSeq" id="WP_013558326.1">
    <property type="nucleotide sequence ID" value="NC_014958.1"/>
</dbReference>
<gene>
    <name evidence="4" type="ordered locus">Deima_3195</name>
</gene>
<evidence type="ECO:0000313" key="5">
    <source>
        <dbReference type="Proteomes" id="UP000008635"/>
    </source>
</evidence>
<dbReference type="SMART" id="SM00563">
    <property type="entry name" value="PlsC"/>
    <property type="match status" value="1"/>
</dbReference>
<dbReference type="EMBL" id="CP002454">
    <property type="protein sequence ID" value="ADV68823.1"/>
    <property type="molecule type" value="Genomic_DNA"/>
</dbReference>
<evidence type="ECO:0000256" key="2">
    <source>
        <dbReference type="ARBA" id="ARBA00023315"/>
    </source>
</evidence>
<dbReference type="OrthoDB" id="9803035at2"/>
<dbReference type="PANTHER" id="PTHR10434:SF11">
    <property type="entry name" value="1-ACYL-SN-GLYCEROL-3-PHOSPHATE ACYLTRANSFERASE"/>
    <property type="match status" value="1"/>
</dbReference>
<dbReference type="Proteomes" id="UP000008635">
    <property type="component" value="Chromosome"/>
</dbReference>
<evidence type="ECO:0000313" key="4">
    <source>
        <dbReference type="EMBL" id="ADV68823.1"/>
    </source>
</evidence>
<dbReference type="PANTHER" id="PTHR10434">
    <property type="entry name" value="1-ACYL-SN-GLYCEROL-3-PHOSPHATE ACYLTRANSFERASE"/>
    <property type="match status" value="1"/>
</dbReference>
<dbReference type="HOGENOM" id="CLU_027938_4_5_0"/>
<dbReference type="GO" id="GO:0006654">
    <property type="term" value="P:phosphatidic acid biosynthetic process"/>
    <property type="evidence" value="ECO:0007669"/>
    <property type="project" value="TreeGrafter"/>
</dbReference>
<keyword evidence="5" id="KW-1185">Reference proteome</keyword>
<dbReference type="Pfam" id="PF01553">
    <property type="entry name" value="Acyltransferase"/>
    <property type="match status" value="1"/>
</dbReference>
<protein>
    <submittedName>
        <fullName evidence="4">Phospholipid/glycerol acyltransferase</fullName>
    </submittedName>
</protein>
<dbReference type="InterPro" id="IPR002123">
    <property type="entry name" value="Plipid/glycerol_acylTrfase"/>
</dbReference>
<dbReference type="CDD" id="cd07989">
    <property type="entry name" value="LPLAT_AGPAT-like"/>
    <property type="match status" value="1"/>
</dbReference>
<reference evidence="4 5" key="1">
    <citation type="journal article" date="2011" name="Stand. Genomic Sci.">
        <title>Complete genome sequence of Deinococcus maricopensis type strain (LB-34).</title>
        <authorList>
            <person name="Pukall R."/>
            <person name="Zeytun A."/>
            <person name="Lucas S."/>
            <person name="Lapidus A."/>
            <person name="Hammon N."/>
            <person name="Deshpande S."/>
            <person name="Nolan M."/>
            <person name="Cheng J.F."/>
            <person name="Pitluck S."/>
            <person name="Liolios K."/>
            <person name="Pagani I."/>
            <person name="Mikhailova N."/>
            <person name="Ivanova N."/>
            <person name="Mavromatis K."/>
            <person name="Pati A."/>
            <person name="Tapia R."/>
            <person name="Han C."/>
            <person name="Goodwin L."/>
            <person name="Chen A."/>
            <person name="Palaniappan K."/>
            <person name="Land M."/>
            <person name="Hauser L."/>
            <person name="Chang Y.J."/>
            <person name="Jeffries C.D."/>
            <person name="Brambilla E.M."/>
            <person name="Rohde M."/>
            <person name="Goker M."/>
            <person name="Detter J.C."/>
            <person name="Woyke T."/>
            <person name="Bristow J."/>
            <person name="Eisen J.A."/>
            <person name="Markowitz V."/>
            <person name="Hugenholtz P."/>
            <person name="Kyrpides N.C."/>
            <person name="Klenk H.P."/>
        </authorList>
    </citation>
    <scope>NUCLEOTIDE SEQUENCE [LARGE SCALE GENOMIC DNA]</scope>
    <source>
        <strain evidence="5">DSM 21211 / LMG 22137 / NRRL B-23946 / LB-34</strain>
    </source>
</reference>
<evidence type="ECO:0000256" key="1">
    <source>
        <dbReference type="ARBA" id="ARBA00022679"/>
    </source>
</evidence>
<organism evidence="4 5">
    <name type="scientific">Deinococcus maricopensis (strain DSM 21211 / LMG 22137 / NRRL B-23946 / LB-34)</name>
    <dbReference type="NCBI Taxonomy" id="709986"/>
    <lineage>
        <taxon>Bacteria</taxon>
        <taxon>Thermotogati</taxon>
        <taxon>Deinococcota</taxon>
        <taxon>Deinococci</taxon>
        <taxon>Deinococcales</taxon>
        <taxon>Deinococcaceae</taxon>
        <taxon>Deinococcus</taxon>
    </lineage>
</organism>
<name>E8U4F8_DEIML</name>
<keyword evidence="2 4" id="KW-0012">Acyltransferase</keyword>